<keyword evidence="3" id="KW-0808">Transferase</keyword>
<feature type="domain" description="23S rRNA (guanine(745)-N(1))-methyltransferase N-terminal" evidence="2">
    <location>
        <begin position="17"/>
        <end position="54"/>
    </location>
</feature>
<dbReference type="EMBL" id="JADCJZ010000003">
    <property type="protein sequence ID" value="MBE5024805.1"/>
    <property type="molecule type" value="Genomic_DNA"/>
</dbReference>
<evidence type="ECO:0000259" key="1">
    <source>
        <dbReference type="Pfam" id="PF13649"/>
    </source>
</evidence>
<dbReference type="Proteomes" id="UP001194273">
    <property type="component" value="Unassembled WGS sequence"/>
</dbReference>
<sequence>MGAETTKPFANCEDVLACPVCGEPLSLSGTSLRCVRNHCFDLGRQGYVNLLAHHKAAGPYDRDSFLSRRAVFSSGLYDALAAELCDIMVSLDIEGVVVDAGCGEGFFSSRLAERFVPPIRLFSCDISKDAVRLAAGADREGSVAWLVADLAAIPLRDHCASCVLNIFSPANYGEFQRALKPGGFLIKVVPTPNHFREIRERVSDKAPERGDYSNERVIRHLSDICGIRERRVVTSTIRMTQEQLAAAVEMSPIMFGIDGSTLDWTSVDTLTMEAEILVGTFDQAARL</sequence>
<dbReference type="GO" id="GO:0008168">
    <property type="term" value="F:methyltransferase activity"/>
    <property type="evidence" value="ECO:0007669"/>
    <property type="project" value="UniProtKB-KW"/>
</dbReference>
<dbReference type="InterPro" id="IPR041698">
    <property type="entry name" value="Methyltransf_25"/>
</dbReference>
<dbReference type="CDD" id="cd02440">
    <property type="entry name" value="AdoMet_MTases"/>
    <property type="match status" value="1"/>
</dbReference>
<evidence type="ECO:0000313" key="4">
    <source>
        <dbReference type="Proteomes" id="UP001194273"/>
    </source>
</evidence>
<dbReference type="GO" id="GO:0032259">
    <property type="term" value="P:methylation"/>
    <property type="evidence" value="ECO:0007669"/>
    <property type="project" value="UniProtKB-KW"/>
</dbReference>
<evidence type="ECO:0000313" key="3">
    <source>
        <dbReference type="EMBL" id="MBE5024805.1"/>
    </source>
</evidence>
<dbReference type="Pfam" id="PF21302">
    <property type="entry name" value="Zn_ribbon_RlmA"/>
    <property type="match status" value="1"/>
</dbReference>
<dbReference type="InterPro" id="IPR029063">
    <property type="entry name" value="SAM-dependent_MTases_sf"/>
</dbReference>
<proteinExistence type="predicted"/>
<reference evidence="3 4" key="1">
    <citation type="submission" date="2020-10" db="EMBL/GenBank/DDBJ databases">
        <title>ChiBAC.</title>
        <authorList>
            <person name="Zenner C."/>
            <person name="Hitch T.C.A."/>
            <person name="Clavel T."/>
        </authorList>
    </citation>
    <scope>NUCLEOTIDE SEQUENCE [LARGE SCALE GENOMIC DNA]</scope>
    <source>
        <strain evidence="3 4">DSM 107455</strain>
    </source>
</reference>
<protein>
    <submittedName>
        <fullName evidence="3">Methyltransferase domain-containing protein</fullName>
    </submittedName>
</protein>
<keyword evidence="4" id="KW-1185">Reference proteome</keyword>
<dbReference type="Pfam" id="PF13649">
    <property type="entry name" value="Methyltransf_25"/>
    <property type="match status" value="1"/>
</dbReference>
<dbReference type="PIRSF" id="PIRSF018249">
    <property type="entry name" value="MyrA_prd"/>
    <property type="match status" value="1"/>
</dbReference>
<keyword evidence="3" id="KW-0489">Methyltransferase</keyword>
<dbReference type="Gene3D" id="3.40.50.150">
    <property type="entry name" value="Vaccinia Virus protein VP39"/>
    <property type="match status" value="1"/>
</dbReference>
<organism evidence="3 4">
    <name type="scientific">Thermophilibacter gallinarum</name>
    <dbReference type="NCBI Taxonomy" id="2779357"/>
    <lineage>
        <taxon>Bacteria</taxon>
        <taxon>Bacillati</taxon>
        <taxon>Actinomycetota</taxon>
        <taxon>Coriobacteriia</taxon>
        <taxon>Coriobacteriales</taxon>
        <taxon>Atopobiaceae</taxon>
        <taxon>Thermophilibacter</taxon>
    </lineage>
</organism>
<dbReference type="SUPFAM" id="SSF53335">
    <property type="entry name" value="S-adenosyl-L-methionine-dependent methyltransferases"/>
    <property type="match status" value="1"/>
</dbReference>
<dbReference type="InterPro" id="IPR048647">
    <property type="entry name" value="RlmA_N"/>
</dbReference>
<name>A0ABR9QUR1_9ACTN</name>
<feature type="domain" description="Methyltransferase" evidence="1">
    <location>
        <begin position="97"/>
        <end position="183"/>
    </location>
</feature>
<gene>
    <name evidence="3" type="ORF">INF26_08085</name>
</gene>
<evidence type="ECO:0000259" key="2">
    <source>
        <dbReference type="Pfam" id="PF21302"/>
    </source>
</evidence>
<comment type="caution">
    <text evidence="3">The sequence shown here is derived from an EMBL/GenBank/DDBJ whole genome shotgun (WGS) entry which is preliminary data.</text>
</comment>
<dbReference type="RefSeq" id="WP_193530432.1">
    <property type="nucleotide sequence ID" value="NZ_JADCJZ010000003.1"/>
</dbReference>
<dbReference type="InterPro" id="IPR016718">
    <property type="entry name" value="rRNA_m1G-MeTrfase_A_prd"/>
</dbReference>
<accession>A0ABR9QUR1</accession>